<name>A0ACC1NNW1_9HYPO</name>
<comment type="caution">
    <text evidence="1">The sequence shown here is derived from an EMBL/GenBank/DDBJ whole genome shotgun (WGS) entry which is preliminary data.</text>
</comment>
<evidence type="ECO:0000313" key="1">
    <source>
        <dbReference type="EMBL" id="KAJ2980109.1"/>
    </source>
</evidence>
<gene>
    <name evidence="1" type="ORF">NQ176_g2837</name>
</gene>
<organism evidence="1 2">
    <name type="scientific">Zarea fungicola</name>
    <dbReference type="NCBI Taxonomy" id="93591"/>
    <lineage>
        <taxon>Eukaryota</taxon>
        <taxon>Fungi</taxon>
        <taxon>Dikarya</taxon>
        <taxon>Ascomycota</taxon>
        <taxon>Pezizomycotina</taxon>
        <taxon>Sordariomycetes</taxon>
        <taxon>Hypocreomycetidae</taxon>
        <taxon>Hypocreales</taxon>
        <taxon>Cordycipitaceae</taxon>
        <taxon>Zarea</taxon>
    </lineage>
</organism>
<protein>
    <submittedName>
        <fullName evidence="1">Uncharacterized protein</fullName>
    </submittedName>
</protein>
<proteinExistence type="predicted"/>
<evidence type="ECO:0000313" key="2">
    <source>
        <dbReference type="Proteomes" id="UP001143910"/>
    </source>
</evidence>
<reference evidence="1" key="1">
    <citation type="submission" date="2022-08" db="EMBL/GenBank/DDBJ databases">
        <title>Genome Sequence of Lecanicillium fungicola.</title>
        <authorList>
            <person name="Buettner E."/>
        </authorList>
    </citation>
    <scope>NUCLEOTIDE SEQUENCE</scope>
    <source>
        <strain evidence="1">Babe33</strain>
    </source>
</reference>
<dbReference type="Proteomes" id="UP001143910">
    <property type="component" value="Unassembled WGS sequence"/>
</dbReference>
<dbReference type="EMBL" id="JANJQO010000225">
    <property type="protein sequence ID" value="KAJ2980109.1"/>
    <property type="molecule type" value="Genomic_DNA"/>
</dbReference>
<accession>A0ACC1NNW1</accession>
<keyword evidence="2" id="KW-1185">Reference proteome</keyword>
<sequence>MTGLLMWGEILDLGGDYWKQRKAENPSDLNVDHQPLEARDSLDLEQRLVHDTVIGRFLTQDYSQLLLHVDGGGQECRRRRGGLPDDKAGNLAKHVPQLGLCNGARGTVYDIAWAPGASLMQDQPCVIMMEFDKYSGPAFLTTTDGREIVPILRRKAHFPGKNCFDGREIHAAVHFDGFISGLNARNDRTQC</sequence>